<feature type="domain" description="NAD-dependent epimerase/dehydratase" evidence="1">
    <location>
        <begin position="18"/>
        <end position="264"/>
    </location>
</feature>
<reference evidence="2 3" key="1">
    <citation type="submission" date="2020-02" db="EMBL/GenBank/DDBJ databases">
        <title>Draft genome sequence of Limisphaera ngatamarikiensis NGM72.4T, a thermophilic Verrucomicrobia grouped in subdivision 3.</title>
        <authorList>
            <person name="Carere C.R."/>
            <person name="Steen J."/>
            <person name="Hugenholtz P."/>
            <person name="Stott M.B."/>
        </authorList>
    </citation>
    <scope>NUCLEOTIDE SEQUENCE [LARGE SCALE GENOMIC DNA]</scope>
    <source>
        <strain evidence="2 3">NGM72.4</strain>
    </source>
</reference>
<evidence type="ECO:0000259" key="1">
    <source>
        <dbReference type="Pfam" id="PF01370"/>
    </source>
</evidence>
<organism evidence="2 3">
    <name type="scientific">Limisphaera ngatamarikiensis</name>
    <dbReference type="NCBI Taxonomy" id="1324935"/>
    <lineage>
        <taxon>Bacteria</taxon>
        <taxon>Pseudomonadati</taxon>
        <taxon>Verrucomicrobiota</taxon>
        <taxon>Verrucomicrobiia</taxon>
        <taxon>Limisphaerales</taxon>
        <taxon>Limisphaeraceae</taxon>
        <taxon>Limisphaera</taxon>
    </lineage>
</organism>
<dbReference type="EMBL" id="JAAKYA010000023">
    <property type="protein sequence ID" value="NGO38549.1"/>
    <property type="molecule type" value="Genomic_DNA"/>
</dbReference>
<comment type="caution">
    <text evidence="2">The sequence shown here is derived from an EMBL/GenBank/DDBJ whole genome shotgun (WGS) entry which is preliminary data.</text>
</comment>
<sequence>MSAYEETLARLRARPARWLVTGAAGFIGSHLLEQLLLLDQWVVALDNFSTGKWENLEAVRAQVTPEQWARCRVVEGDVSDPGVCAAVCEGVEYVLHHAALGSVPRSIAEPRASHRANVTGTLELMEAARRAGVRRFVYASSSSVYGDDPHLPKQEDRIGRPLSPYAATKRVDEIYADTWGRVYGLECIGLRYFNVFGPRQDPEGPYAAVIPRWMEALWRGGSVTVYGDGETTRDFCYVGNVVQANLLAATVERAGAVHQVYNIAVGERTSLNALYRILVAGLKRWRPEVEPGRPVYEDFRPGDVRHSLADIRKAHEWLGYEPRYRLEEGLELTWAWFAARPAGQGCGGNGGAVARPRATA</sequence>
<evidence type="ECO:0000313" key="3">
    <source>
        <dbReference type="Proteomes" id="UP000477311"/>
    </source>
</evidence>
<dbReference type="PANTHER" id="PTHR43245">
    <property type="entry name" value="BIFUNCTIONAL POLYMYXIN RESISTANCE PROTEIN ARNA"/>
    <property type="match status" value="1"/>
</dbReference>
<dbReference type="InterPro" id="IPR036291">
    <property type="entry name" value="NAD(P)-bd_dom_sf"/>
</dbReference>
<dbReference type="Gene3D" id="3.40.50.720">
    <property type="entry name" value="NAD(P)-binding Rossmann-like Domain"/>
    <property type="match status" value="1"/>
</dbReference>
<dbReference type="PANTHER" id="PTHR43245:SF13">
    <property type="entry name" value="UDP-D-APIOSE_UDP-D-XYLOSE SYNTHASE 2"/>
    <property type="match status" value="1"/>
</dbReference>
<proteinExistence type="predicted"/>
<evidence type="ECO:0000313" key="2">
    <source>
        <dbReference type="EMBL" id="NGO38549.1"/>
    </source>
</evidence>
<protein>
    <submittedName>
        <fullName evidence="2">SDR family oxidoreductase</fullName>
    </submittedName>
</protein>
<dbReference type="PRINTS" id="PR01713">
    <property type="entry name" value="NUCEPIMERASE"/>
</dbReference>
<dbReference type="Gene3D" id="3.90.25.10">
    <property type="entry name" value="UDP-galactose 4-epimerase, domain 1"/>
    <property type="match status" value="1"/>
</dbReference>
<dbReference type="AlphaFoldDB" id="A0A6M1RLV8"/>
<accession>A0A6M1RLV8</accession>
<dbReference type="InterPro" id="IPR050177">
    <property type="entry name" value="Lipid_A_modif_metabolic_enz"/>
</dbReference>
<gene>
    <name evidence="2" type="ORF">G4L39_03930</name>
</gene>
<name>A0A6M1RLV8_9BACT</name>
<dbReference type="Pfam" id="PF01370">
    <property type="entry name" value="Epimerase"/>
    <property type="match status" value="1"/>
</dbReference>
<dbReference type="SUPFAM" id="SSF51735">
    <property type="entry name" value="NAD(P)-binding Rossmann-fold domains"/>
    <property type="match status" value="1"/>
</dbReference>
<dbReference type="CDD" id="cd05256">
    <property type="entry name" value="UDP_AE_SDR_e"/>
    <property type="match status" value="1"/>
</dbReference>
<dbReference type="RefSeq" id="WP_165106085.1">
    <property type="nucleotide sequence ID" value="NZ_JAAKYA010000023.1"/>
</dbReference>
<dbReference type="InterPro" id="IPR001509">
    <property type="entry name" value="Epimerase_deHydtase"/>
</dbReference>
<keyword evidence="3" id="KW-1185">Reference proteome</keyword>
<dbReference type="Proteomes" id="UP000477311">
    <property type="component" value="Unassembled WGS sequence"/>
</dbReference>